<dbReference type="GO" id="GO:0003842">
    <property type="term" value="F:L-glutamate gamma-semialdehyde dehydrogenase activity"/>
    <property type="evidence" value="ECO:0007669"/>
    <property type="project" value="UniProtKB-EC"/>
</dbReference>
<dbReference type="EMBL" id="LT629973">
    <property type="protein sequence ID" value="SEH97962.1"/>
    <property type="molecule type" value="Genomic_DNA"/>
</dbReference>
<dbReference type="PANTHER" id="PTHR42862:SF1">
    <property type="entry name" value="DELTA-1-PYRROLINE-5-CARBOXYLATE DEHYDROGENASE 2, ISOFORM A-RELATED"/>
    <property type="match status" value="1"/>
</dbReference>
<evidence type="ECO:0000259" key="7">
    <source>
        <dbReference type="Pfam" id="PF00171"/>
    </source>
</evidence>
<dbReference type="PIRSF" id="PIRSF000197">
    <property type="entry name" value="Bifunct_PutA"/>
    <property type="match status" value="1"/>
</dbReference>
<evidence type="ECO:0000256" key="2">
    <source>
        <dbReference type="ARBA" id="ARBA00012884"/>
    </source>
</evidence>
<dbReference type="GO" id="GO:0009898">
    <property type="term" value="C:cytoplasmic side of plasma membrane"/>
    <property type="evidence" value="ECO:0007669"/>
    <property type="project" value="TreeGrafter"/>
</dbReference>
<dbReference type="InterPro" id="IPR016163">
    <property type="entry name" value="Ald_DH_C"/>
</dbReference>
<dbReference type="InterPro" id="IPR016160">
    <property type="entry name" value="Ald_DH_CS_CYS"/>
</dbReference>
<dbReference type="Gene3D" id="3.20.20.220">
    <property type="match status" value="1"/>
</dbReference>
<keyword evidence="4" id="KW-0520">NAD</keyword>
<dbReference type="GO" id="GO:0004657">
    <property type="term" value="F:proline dehydrogenase activity"/>
    <property type="evidence" value="ECO:0007669"/>
    <property type="project" value="InterPro"/>
</dbReference>
<dbReference type="Gene3D" id="3.40.605.10">
    <property type="entry name" value="Aldehyde Dehydrogenase, Chain A, domain 1"/>
    <property type="match status" value="1"/>
</dbReference>
<gene>
    <name evidence="9" type="ORF">PYTT_2257</name>
</gene>
<evidence type="ECO:0000313" key="10">
    <source>
        <dbReference type="Proteomes" id="UP000176204"/>
    </source>
</evidence>
<keyword evidence="3" id="KW-0560">Oxidoreductase</keyword>
<evidence type="ECO:0000256" key="6">
    <source>
        <dbReference type="PIRSR" id="PIRSR000197-1"/>
    </source>
</evidence>
<dbReference type="STRING" id="1679444.PYTT_2257"/>
<evidence type="ECO:0000313" key="9">
    <source>
        <dbReference type="EMBL" id="SEH97962.1"/>
    </source>
</evidence>
<feature type="domain" description="Proline dehydrogenase" evidence="8">
    <location>
        <begin position="147"/>
        <end position="446"/>
    </location>
</feature>
<dbReference type="Gene3D" id="3.40.309.10">
    <property type="entry name" value="Aldehyde Dehydrogenase, Chain A, domain 2"/>
    <property type="match status" value="1"/>
</dbReference>
<name>A0A1H6MHW9_9BACT</name>
<dbReference type="PROSITE" id="PS00070">
    <property type="entry name" value="ALDEHYDE_DEHYDR_CYS"/>
    <property type="match status" value="1"/>
</dbReference>
<comment type="catalytic activity">
    <reaction evidence="5">
        <text>L-glutamate 5-semialdehyde + NAD(+) + H2O = L-glutamate + NADH + 2 H(+)</text>
        <dbReference type="Rhea" id="RHEA:30235"/>
        <dbReference type="ChEBI" id="CHEBI:15377"/>
        <dbReference type="ChEBI" id="CHEBI:15378"/>
        <dbReference type="ChEBI" id="CHEBI:29985"/>
        <dbReference type="ChEBI" id="CHEBI:57540"/>
        <dbReference type="ChEBI" id="CHEBI:57945"/>
        <dbReference type="ChEBI" id="CHEBI:58066"/>
        <dbReference type="EC" id="1.2.1.88"/>
    </reaction>
</comment>
<evidence type="ECO:0000259" key="8">
    <source>
        <dbReference type="Pfam" id="PF01619"/>
    </source>
</evidence>
<dbReference type="InterPro" id="IPR002872">
    <property type="entry name" value="Proline_DH_dom"/>
</dbReference>
<evidence type="ECO:0000256" key="3">
    <source>
        <dbReference type="ARBA" id="ARBA00023002"/>
    </source>
</evidence>
<feature type="domain" description="Aldehyde dehydrogenase" evidence="7">
    <location>
        <begin position="554"/>
        <end position="986"/>
    </location>
</feature>
<dbReference type="SUPFAM" id="SSF51730">
    <property type="entry name" value="FAD-linked oxidoreductase"/>
    <property type="match status" value="1"/>
</dbReference>
<feature type="active site" evidence="6">
    <location>
        <position position="796"/>
    </location>
</feature>
<keyword evidence="10" id="KW-1185">Reference proteome</keyword>
<evidence type="ECO:0000256" key="4">
    <source>
        <dbReference type="ARBA" id="ARBA00023027"/>
    </source>
</evidence>
<reference evidence="10" key="1">
    <citation type="submission" date="2016-09" db="EMBL/GenBank/DDBJ databases">
        <authorList>
            <person name="Koehorst J."/>
        </authorList>
    </citation>
    <scope>NUCLEOTIDE SEQUENCE [LARGE SCALE GENOMIC DNA]</scope>
</reference>
<dbReference type="OrthoDB" id="9762913at2"/>
<accession>A0A1H6MHW9</accession>
<dbReference type="GO" id="GO:0003700">
    <property type="term" value="F:DNA-binding transcription factor activity"/>
    <property type="evidence" value="ECO:0007669"/>
    <property type="project" value="InterPro"/>
</dbReference>
<proteinExistence type="predicted"/>
<dbReference type="InterPro" id="IPR050485">
    <property type="entry name" value="Proline_metab_enzyme"/>
</dbReference>
<evidence type="ECO:0000256" key="1">
    <source>
        <dbReference type="ARBA" id="ARBA00004786"/>
    </source>
</evidence>
<dbReference type="AlphaFoldDB" id="A0A1H6MHW9"/>
<dbReference type="InterPro" id="IPR016162">
    <property type="entry name" value="Ald_DH_N"/>
</dbReference>
<dbReference type="Pfam" id="PF01619">
    <property type="entry name" value="Pro_dh"/>
    <property type="match status" value="1"/>
</dbReference>
<sequence>MTELSIPEWLNQARTAGWDDRTLSLKAVELAQQILAQAQKNSTFGEKRQAAQLARMMHDEKGKAFTLALADRLFRPTYIKQGIEQLRYLLEGYGMPQYFSPVNRLAMKAGMFASSYAPALVLKGIEYGLRAESAKVILPAERNKLRAHVRKRRKEGIRLNFNQLGEAILGEEEAAHRMQQILDLLAEPECDYISVKISAICSQINLIAFEETLAHVQERLRTLFRAAKQHAVQQPDGTKQPKFINLDMEEYRDLHLTCEAFKRTLMEEEFLTLRAGIVLQAYLPDSWDEQKKLCDWAKARVEKGGASIKLRLVKGANLAMEQVDASLHGWPQAPYTSKDDTDANYKRMLRHACMPEHAKYIDLGLATHNLFDFGYALLLAEREGASGHIEFEMLEGMANPHVRTIAKAGIKILLYAPVVYRKDFPHAIAYLVRRLDENSGEHNFLHDIFDMSSSSPAWGDQKKRFLAACKNAKKTKHGPNRTQNREEETIRTAAPGEPFDNEPDTDWSLPSNTAWVRRLMREEKERMIEHIPLSISSDRITSNIVGIGRDPSQPGKESYQFSYVAYEHIPQLLDTAQEAAKTWGKKSVKERSAILHKAAAELSRMRGRLIAAMVRDTAKSPAEADVEASEAIDFCRYYADGLTRPGMEDGASFTPLGVLCVSSPWNFPCAIPCGGIAAALMAGNAVIFKPSPASVYVASLVRKAFLEAGVPEAALQFAPTLPNEIGQKLLSSPQIGGIILTGSYATASLFHQWAPDRPVFGETSGKDSIIITALADREQAIRDLVKSAFGHSGQKCSAASIAIVEASVYDDPRFMAQLMDAAASLKVGPAWEADSVIVPLTRRPGDDLVRALTKLDAGESWLLEPKQQGDNVRHWSPGIRIGVQPGSWFHQTECFGPVLGIIRAENLEQAISIQNGTAYGLTGGICSLDEREIALWKSKVQVGNAYINRPITGAIVRRQPFGGWKRSCVGPGAKAGGPNYLAMFGTWKETALPRERNVARKDVAALASKLGKTLPEAKSRLEAAAGSLEKWWNEEFGVSHDPSHCHGETNAFRYVPAARVVLRIEQGMEDADIAIALLASVQAGTPVTLSMAKERKWLKAGNIPEGATITVETRQNYRKHFAEWAEQDAIVRDPAADTDTRRDAHACNLRLLERPILANARIELLGYCKEQSITETTHRYGNIVMRPNPS</sequence>
<dbReference type="PANTHER" id="PTHR42862">
    <property type="entry name" value="DELTA-1-PYRROLINE-5-CARBOXYLATE DEHYDROGENASE 1, ISOFORM A-RELATED"/>
    <property type="match status" value="1"/>
</dbReference>
<dbReference type="KEGG" id="agl:PYTT_2257"/>
<organism evidence="9 10">
    <name type="scientific">Akkermansia glycaniphila</name>
    <dbReference type="NCBI Taxonomy" id="1679444"/>
    <lineage>
        <taxon>Bacteria</taxon>
        <taxon>Pseudomonadati</taxon>
        <taxon>Verrucomicrobiota</taxon>
        <taxon>Verrucomicrobiia</taxon>
        <taxon>Verrucomicrobiales</taxon>
        <taxon>Akkermansiaceae</taxon>
        <taxon>Akkermansia</taxon>
    </lineage>
</organism>
<dbReference type="Proteomes" id="UP000176204">
    <property type="component" value="Chromosome I"/>
</dbReference>
<evidence type="ECO:0000256" key="5">
    <source>
        <dbReference type="ARBA" id="ARBA00048142"/>
    </source>
</evidence>
<dbReference type="InterPro" id="IPR025703">
    <property type="entry name" value="Bifunct_PutA"/>
</dbReference>
<dbReference type="InterPro" id="IPR016161">
    <property type="entry name" value="Ald_DH/histidinol_DH"/>
</dbReference>
<dbReference type="Pfam" id="PF00171">
    <property type="entry name" value="Aldedh"/>
    <property type="match status" value="1"/>
</dbReference>
<comment type="pathway">
    <text evidence="1">Amino-acid degradation; L-proline degradation into L-glutamate; L-glutamate from L-proline: step 2/2.</text>
</comment>
<dbReference type="InterPro" id="IPR015590">
    <property type="entry name" value="Aldehyde_DH_dom"/>
</dbReference>
<dbReference type="RefSeq" id="WP_071133487.1">
    <property type="nucleotide sequence ID" value="NZ_LT629973.1"/>
</dbReference>
<dbReference type="InterPro" id="IPR029041">
    <property type="entry name" value="FAD-linked_oxidoreductase-like"/>
</dbReference>
<dbReference type="GO" id="GO:0010133">
    <property type="term" value="P:L-proline catabolic process to L-glutamate"/>
    <property type="evidence" value="ECO:0007669"/>
    <property type="project" value="InterPro"/>
</dbReference>
<dbReference type="SUPFAM" id="SSF53720">
    <property type="entry name" value="ALDH-like"/>
    <property type="match status" value="1"/>
</dbReference>
<dbReference type="EC" id="1.2.1.88" evidence="2"/>
<feature type="active site" evidence="6">
    <location>
        <position position="762"/>
    </location>
</feature>
<protein>
    <recommendedName>
        <fullName evidence="2">L-glutamate gamma-semialdehyde dehydrogenase</fullName>
        <ecNumber evidence="2">1.2.1.88</ecNumber>
    </recommendedName>
</protein>